<dbReference type="SUPFAM" id="SSF54211">
    <property type="entry name" value="Ribosomal protein S5 domain 2-like"/>
    <property type="match status" value="1"/>
</dbReference>
<dbReference type="Proteomes" id="UP000192758">
    <property type="component" value="Unassembled WGS sequence"/>
</dbReference>
<dbReference type="OrthoDB" id="276498at2759"/>
<dbReference type="Pfam" id="PF16898">
    <property type="entry name" value="TOPRIM_C"/>
    <property type="match status" value="1"/>
</dbReference>
<dbReference type="PANTHER" id="PTHR10169:SF38">
    <property type="entry name" value="DNA TOPOISOMERASE 2"/>
    <property type="match status" value="1"/>
</dbReference>
<dbReference type="Pfam" id="PF02518">
    <property type="entry name" value="HATPase_c"/>
    <property type="match status" value="1"/>
</dbReference>
<comment type="catalytic activity">
    <reaction evidence="1 15 16">
        <text>ATP-dependent breakage, passage and rejoining of double-stranded DNA.</text>
        <dbReference type="EC" id="5.6.2.2"/>
    </reaction>
</comment>
<evidence type="ECO:0000256" key="8">
    <source>
        <dbReference type="ARBA" id="ARBA00022741"/>
    </source>
</evidence>
<dbReference type="PRINTS" id="PR00418">
    <property type="entry name" value="TPI2FAMILY"/>
</dbReference>
<dbReference type="InterPro" id="IPR034157">
    <property type="entry name" value="TOPRIM_TopoII"/>
</dbReference>
<dbReference type="FunFam" id="3.30.1490.30:FF:000001">
    <property type="entry name" value="DNA topoisomerase 2"/>
    <property type="match status" value="1"/>
</dbReference>
<keyword evidence="11 15" id="KW-0799">Topoisomerase</keyword>
<evidence type="ECO:0000256" key="13">
    <source>
        <dbReference type="ARBA" id="ARBA00023235"/>
    </source>
</evidence>
<accession>A0A1W0E6G6</accession>
<dbReference type="SUPFAM" id="SSF56719">
    <property type="entry name" value="Type II DNA topoisomerase"/>
    <property type="match status" value="1"/>
</dbReference>
<dbReference type="GO" id="GO:0000712">
    <property type="term" value="P:resolution of meiotic recombination intermediates"/>
    <property type="evidence" value="ECO:0007669"/>
    <property type="project" value="TreeGrafter"/>
</dbReference>
<feature type="coiled-coil region" evidence="17">
    <location>
        <begin position="1033"/>
        <end position="1060"/>
    </location>
</feature>
<comment type="function">
    <text evidence="14 16">Control of topological states of DNA by transient breakage and subsequent rejoining of DNA strands. Topoisomerase II makes double-strand breaks.</text>
</comment>
<dbReference type="FunFam" id="3.30.230.10:FF:000008">
    <property type="entry name" value="DNA topoisomerase 2"/>
    <property type="match status" value="1"/>
</dbReference>
<dbReference type="VEuPathDB" id="MicrosporidiaDB:EHP00_188"/>
<dbReference type="InterPro" id="IPR013757">
    <property type="entry name" value="Topo_IIA_A_a_sf"/>
</dbReference>
<keyword evidence="17" id="KW-0175">Coiled coil</keyword>
<dbReference type="FunFam" id="3.40.50.670:FF:000001">
    <property type="entry name" value="DNA topoisomerase 2"/>
    <property type="match status" value="2"/>
</dbReference>
<evidence type="ECO:0000256" key="2">
    <source>
        <dbReference type="ARBA" id="ARBA00001913"/>
    </source>
</evidence>
<evidence type="ECO:0000256" key="7">
    <source>
        <dbReference type="ARBA" id="ARBA00022723"/>
    </source>
</evidence>
<dbReference type="Gene3D" id="3.40.50.670">
    <property type="match status" value="1"/>
</dbReference>
<evidence type="ECO:0000256" key="11">
    <source>
        <dbReference type="ARBA" id="ARBA00023029"/>
    </source>
</evidence>
<dbReference type="InterPro" id="IPR013758">
    <property type="entry name" value="Topo_IIA_A/C_ab"/>
</dbReference>
<dbReference type="InterPro" id="IPR018522">
    <property type="entry name" value="TopoIIA_CS"/>
</dbReference>
<comment type="subunit">
    <text evidence="16">Homodimer.</text>
</comment>
<dbReference type="InterPro" id="IPR014721">
    <property type="entry name" value="Ribsml_uS5_D2-typ_fold_subgr"/>
</dbReference>
<dbReference type="InterPro" id="IPR002205">
    <property type="entry name" value="Topo_IIA_dom_A"/>
</dbReference>
<gene>
    <name evidence="20" type="primary">top2</name>
    <name evidence="20" type="ORF">EHP00_188</name>
</gene>
<keyword evidence="7" id="KW-0479">Metal-binding</keyword>
<evidence type="ECO:0000256" key="1">
    <source>
        <dbReference type="ARBA" id="ARBA00000185"/>
    </source>
</evidence>
<dbReference type="FunFam" id="3.90.199.10:FF:000002">
    <property type="entry name" value="DNA topoisomerase 2"/>
    <property type="match status" value="1"/>
</dbReference>
<sequence>MTKTVEETYQKKTPKEHILLRPDTYIGSVEMDTQQMFVWDCINNRIVHKHVTFVPGLYKIFDEILVNAADNKQRDKKMSYIKVNIDDKRISIKNNGQGIPIKIHAKEKVYVPELIFGHLLTSSNYDDKEKKVTGGRNGYGAKLCNIFSSEFTVETVSNNQKYVQIFKNNMSIIGDPLISTCDSADYTKITFVPDFTRFNMKCLDADILSIFYKRVYDLCATVKGIKVWLNDEKLNICGLKDYAKLCLPKDAQMVSKEVNQRWELVCAVAEDQFTQISFVNSICTSKGGTHVNHVLDQLIEPLTNAAKKKDKTLVLKPLTIKNSLFLFVNCLIENPAFDSQTKENLTLKTSSFGSKCTPIDDFVKDIIKNTEIIDKIIAFGRAKQATLLKKTDGTKTTKLTGIPKLEDANWAGTKKSSECTLILTEGDSAKTLAVAGLSVVGRDKYGVFPLRGKLLNVREAANKQIMENAEISAIKKILGLQHGKTYSDTSTLRYGHIMIMTDQDFDGSHIKGLIINFLDHFFPSLLKINGFLQEFITPIVRATKKNRKLDFFTVPEYEEFKNDIEARNSKGWTIKYYKGLGTSTAADAKQYFSNLDLHVKTFSPLFDDDKQLVDLAFNKKKADERKTWLGAFEPGTFLDQAQEIISIKDFVNKELILFSMADNIRSIPSVIDGLKPGQRKVIFSCFKRNLRNEIKVAQLVGYVSEHSAYHHGEASLSSTIINLAHDFVGSNNINLLLPIGQFGSRLLGGKDSASPRYIFTNLNPLTRLLFHEHDIPVLQEQTEDNMKIEPVYYVPILPLVLINGTEGIGTGWSTAIPNYNVMDLIKNIKLLMQGHEPEEMIPFYKNWRGEIIKRDVHKFDVYGKAYKLADDKTNVVELPVGTWTQGFKEQLDILQTKGEIKGFKDYSTDKTVDLIISCGEKFKEKLTSSISTSNMVCFDSNGKIKKYSSTTEILKEFYTVRLEHYDKRKRHRLGVLEHDLEKLRNKVRFIRKVVDGSLVVSRKQTEQLIEEMKQLKFKMFDDSFDYLLDMKISSLTKERIEKLNSEYVEKEQEHNILKGKTIKELWIEDLDVFEREYRVVIEKEAREYAKDINKKSKTGKQISEIDLSLYKKKNTSKINLKVSDTTKKTKVEKVNSELKKKNLSSKIKKLDLSSMDNNK</sequence>
<dbReference type="PROSITE" id="PS00177">
    <property type="entry name" value="TOPOISOMERASE_II"/>
    <property type="match status" value="1"/>
</dbReference>
<reference evidence="20 21" key="1">
    <citation type="journal article" date="2017" name="Environ. Microbiol.">
        <title>Decay of the glycolytic pathway and adaptation to intranuclear parasitism within Enterocytozoonidae microsporidia.</title>
        <authorList>
            <person name="Wiredu Boakye D."/>
            <person name="Jaroenlak P."/>
            <person name="Prachumwat A."/>
            <person name="Williams T.A."/>
            <person name="Bateman K.S."/>
            <person name="Itsathitphaisarn O."/>
            <person name="Sritunyalucksana K."/>
            <person name="Paszkiewicz K.H."/>
            <person name="Moore K.A."/>
            <person name="Stentiford G.D."/>
            <person name="Williams B.A."/>
        </authorList>
    </citation>
    <scope>NUCLEOTIDE SEQUENCE [LARGE SCALE GENOMIC DNA]</scope>
    <source>
        <strain evidence="20 21">TH1</strain>
    </source>
</reference>
<dbReference type="InterPro" id="IPR001241">
    <property type="entry name" value="Topo_IIA"/>
</dbReference>
<proteinExistence type="inferred from homology"/>
<dbReference type="CDD" id="cd16930">
    <property type="entry name" value="HATPase_TopII-like"/>
    <property type="match status" value="1"/>
</dbReference>
<dbReference type="SMART" id="SM00434">
    <property type="entry name" value="TOP4c"/>
    <property type="match status" value="1"/>
</dbReference>
<dbReference type="Gene3D" id="3.30.1490.30">
    <property type="match status" value="1"/>
</dbReference>
<dbReference type="GO" id="GO:0046872">
    <property type="term" value="F:metal ion binding"/>
    <property type="evidence" value="ECO:0007669"/>
    <property type="project" value="UniProtKB-KW"/>
</dbReference>
<dbReference type="GO" id="GO:0003677">
    <property type="term" value="F:DNA binding"/>
    <property type="evidence" value="ECO:0007669"/>
    <property type="project" value="UniProtKB-UniRule"/>
</dbReference>
<evidence type="ECO:0000256" key="9">
    <source>
        <dbReference type="ARBA" id="ARBA00022840"/>
    </source>
</evidence>
<dbReference type="PROSITE" id="PS52040">
    <property type="entry name" value="TOPO_IIA"/>
    <property type="match status" value="1"/>
</dbReference>
<dbReference type="GO" id="GO:0003918">
    <property type="term" value="F:DNA topoisomerase type II (double strand cut, ATP-hydrolyzing) activity"/>
    <property type="evidence" value="ECO:0007669"/>
    <property type="project" value="UniProtKB-UniRule"/>
</dbReference>
<dbReference type="Pfam" id="PF00204">
    <property type="entry name" value="DNA_gyraseB"/>
    <property type="match status" value="1"/>
</dbReference>
<dbReference type="InterPro" id="IPR031660">
    <property type="entry name" value="TOPRIM_C"/>
</dbReference>
<dbReference type="InterPro" id="IPR003594">
    <property type="entry name" value="HATPase_dom"/>
</dbReference>
<dbReference type="CDD" id="cd03481">
    <property type="entry name" value="TopoIIA_Trans_ScTopoIIA"/>
    <property type="match status" value="1"/>
</dbReference>
<evidence type="ECO:0000256" key="14">
    <source>
        <dbReference type="ARBA" id="ARBA00053943"/>
    </source>
</evidence>
<evidence type="ECO:0000256" key="16">
    <source>
        <dbReference type="RuleBase" id="RU362094"/>
    </source>
</evidence>
<dbReference type="CDD" id="cd00187">
    <property type="entry name" value="TOP4c"/>
    <property type="match status" value="1"/>
</dbReference>
<evidence type="ECO:0000256" key="5">
    <source>
        <dbReference type="ARBA" id="ARBA00012895"/>
    </source>
</evidence>
<dbReference type="Gene3D" id="3.30.565.10">
    <property type="entry name" value="Histidine kinase-like ATPase, C-terminal domain"/>
    <property type="match status" value="1"/>
</dbReference>
<dbReference type="InterPro" id="IPR013760">
    <property type="entry name" value="Topo_IIA-like_dom_sf"/>
</dbReference>
<dbReference type="EC" id="5.6.2.2" evidence="5 16"/>
<dbReference type="GO" id="GO:0005634">
    <property type="term" value="C:nucleus"/>
    <property type="evidence" value="ECO:0007669"/>
    <property type="project" value="TreeGrafter"/>
</dbReference>
<protein>
    <recommendedName>
        <fullName evidence="6 16">DNA topoisomerase 2</fullName>
        <ecNumber evidence="5 16">5.6.2.2</ecNumber>
    </recommendedName>
</protein>
<dbReference type="EMBL" id="MNPJ01000016">
    <property type="protein sequence ID" value="OQS54833.1"/>
    <property type="molecule type" value="Genomic_DNA"/>
</dbReference>
<evidence type="ECO:0000256" key="4">
    <source>
        <dbReference type="ARBA" id="ARBA00011080"/>
    </source>
</evidence>
<dbReference type="STRING" id="646526.A0A1W0E6G6"/>
<feature type="active site" description="O-(5'-phospho-DNA)-tyrosine intermediate" evidence="15">
    <location>
        <position position="757"/>
    </location>
</feature>
<dbReference type="SMART" id="SM00433">
    <property type="entry name" value="TOP2c"/>
    <property type="match status" value="1"/>
</dbReference>
<dbReference type="CDD" id="cd03365">
    <property type="entry name" value="TOPRIM_TopoIIA"/>
    <property type="match status" value="1"/>
</dbReference>
<evidence type="ECO:0000313" key="21">
    <source>
        <dbReference type="Proteomes" id="UP000192758"/>
    </source>
</evidence>
<name>A0A1W0E6G6_9MICR</name>
<dbReference type="Pfam" id="PF00521">
    <property type="entry name" value="DNA_topoisoIV"/>
    <property type="match status" value="1"/>
</dbReference>
<evidence type="ECO:0000256" key="10">
    <source>
        <dbReference type="ARBA" id="ARBA00022842"/>
    </source>
</evidence>
<dbReference type="AlphaFoldDB" id="A0A1W0E6G6"/>
<dbReference type="FunFam" id="3.30.565.10:FF:000004">
    <property type="entry name" value="DNA topoisomerase 2"/>
    <property type="match status" value="1"/>
</dbReference>
<dbReference type="InterPro" id="IPR001154">
    <property type="entry name" value="TopoII_euk"/>
</dbReference>
<comment type="cofactor">
    <cofactor evidence="3">
        <name>Mg(2+)</name>
        <dbReference type="ChEBI" id="CHEBI:18420"/>
    </cofactor>
</comment>
<comment type="cofactor">
    <cofactor evidence="2">
        <name>Ca(2+)</name>
        <dbReference type="ChEBI" id="CHEBI:29108"/>
    </cofactor>
</comment>
<dbReference type="InterPro" id="IPR036890">
    <property type="entry name" value="HATPase_C_sf"/>
</dbReference>
<evidence type="ECO:0000256" key="6">
    <source>
        <dbReference type="ARBA" id="ARBA00019635"/>
    </source>
</evidence>
<keyword evidence="10" id="KW-0460">Magnesium</keyword>
<keyword evidence="12 15" id="KW-0238">DNA-binding</keyword>
<dbReference type="PROSITE" id="PS50880">
    <property type="entry name" value="TOPRIM"/>
    <property type="match status" value="1"/>
</dbReference>
<dbReference type="PANTHER" id="PTHR10169">
    <property type="entry name" value="DNA TOPOISOMERASE/GYRASE"/>
    <property type="match status" value="1"/>
</dbReference>
<dbReference type="InterPro" id="IPR006171">
    <property type="entry name" value="TOPRIM_dom"/>
</dbReference>
<dbReference type="InterPro" id="IPR050634">
    <property type="entry name" value="DNA_Topoisomerase_II"/>
</dbReference>
<dbReference type="InterPro" id="IPR020568">
    <property type="entry name" value="Ribosomal_Su5_D2-typ_SF"/>
</dbReference>
<keyword evidence="21" id="KW-1185">Reference proteome</keyword>
<evidence type="ECO:0000256" key="15">
    <source>
        <dbReference type="PROSITE-ProRule" id="PRU01384"/>
    </source>
</evidence>
<dbReference type="InterPro" id="IPR013506">
    <property type="entry name" value="Topo_IIA_bsu_dom2"/>
</dbReference>
<comment type="similarity">
    <text evidence="4 16">Belongs to the type II topoisomerase family.</text>
</comment>
<keyword evidence="13 15" id="KW-0413">Isomerase</keyword>
<dbReference type="SUPFAM" id="SSF55874">
    <property type="entry name" value="ATPase domain of HSP90 chaperone/DNA topoisomerase II/histidine kinase"/>
    <property type="match status" value="1"/>
</dbReference>
<evidence type="ECO:0000256" key="17">
    <source>
        <dbReference type="SAM" id="Coils"/>
    </source>
</evidence>
<evidence type="ECO:0000256" key="3">
    <source>
        <dbReference type="ARBA" id="ARBA00001946"/>
    </source>
</evidence>
<keyword evidence="8 16" id="KW-0547">Nucleotide-binding</keyword>
<dbReference type="Gene3D" id="3.30.230.10">
    <property type="match status" value="1"/>
</dbReference>
<dbReference type="GO" id="GO:0000819">
    <property type="term" value="P:sister chromatid segregation"/>
    <property type="evidence" value="ECO:0007669"/>
    <property type="project" value="TreeGrafter"/>
</dbReference>
<organism evidence="20 21">
    <name type="scientific">Ecytonucleospora hepatopenaei</name>
    <dbReference type="NCBI Taxonomy" id="646526"/>
    <lineage>
        <taxon>Eukaryota</taxon>
        <taxon>Fungi</taxon>
        <taxon>Fungi incertae sedis</taxon>
        <taxon>Microsporidia</taxon>
        <taxon>Enterocytozoonidae</taxon>
        <taxon>Ecytonucleospora</taxon>
    </lineage>
</organism>
<comment type="caution">
    <text evidence="20">The sequence shown here is derived from an EMBL/GenBank/DDBJ whole genome shotgun (WGS) entry which is preliminary data.</text>
</comment>
<dbReference type="GO" id="GO:0006265">
    <property type="term" value="P:DNA topological change"/>
    <property type="evidence" value="ECO:0007669"/>
    <property type="project" value="UniProtKB-UniRule"/>
</dbReference>
<evidence type="ECO:0000259" key="19">
    <source>
        <dbReference type="PROSITE" id="PS52040"/>
    </source>
</evidence>
<evidence type="ECO:0000259" key="18">
    <source>
        <dbReference type="PROSITE" id="PS50880"/>
    </source>
</evidence>
<evidence type="ECO:0000256" key="12">
    <source>
        <dbReference type="ARBA" id="ARBA00023125"/>
    </source>
</evidence>
<dbReference type="Pfam" id="PF01751">
    <property type="entry name" value="Toprim"/>
    <property type="match status" value="1"/>
</dbReference>
<keyword evidence="9 16" id="KW-0067">ATP-binding</keyword>
<dbReference type="GO" id="GO:0005524">
    <property type="term" value="F:ATP binding"/>
    <property type="evidence" value="ECO:0007669"/>
    <property type="project" value="UniProtKB-UniRule"/>
</dbReference>
<dbReference type="Gene3D" id="3.90.199.10">
    <property type="entry name" value="Topoisomerase II, domain 5"/>
    <property type="match status" value="1"/>
</dbReference>
<dbReference type="PRINTS" id="PR01158">
    <property type="entry name" value="TOPISMRASEII"/>
</dbReference>
<feature type="domain" description="Topo IIA-type catalytic" evidence="19">
    <location>
        <begin position="667"/>
        <end position="1070"/>
    </location>
</feature>
<evidence type="ECO:0000313" key="20">
    <source>
        <dbReference type="EMBL" id="OQS54833.1"/>
    </source>
</evidence>
<feature type="domain" description="Toprim" evidence="18">
    <location>
        <begin position="419"/>
        <end position="533"/>
    </location>
</feature>
<dbReference type="Gene3D" id="1.10.268.10">
    <property type="entry name" value="Topoisomerase, domain 3"/>
    <property type="match status" value="1"/>
</dbReference>
<dbReference type="InterPro" id="IPR013759">
    <property type="entry name" value="Topo_IIA_B_C"/>
</dbReference>
<dbReference type="Gene3D" id="3.30.1360.40">
    <property type="match status" value="1"/>
</dbReference>